<dbReference type="InterPro" id="IPR008030">
    <property type="entry name" value="NmrA-like"/>
</dbReference>
<dbReference type="GO" id="GO:0016491">
    <property type="term" value="F:oxidoreductase activity"/>
    <property type="evidence" value="ECO:0007669"/>
    <property type="project" value="UniProtKB-KW"/>
</dbReference>
<sequence length="321" mass="34758">MGSIKTVAVLGGSGHLGPTIVHELVAAGFIVTGIMRDTYPSRISFWPDRVTIKKVHYNLLHELEAAFQGQDAVVSVLARTAYDEQINAINAAVAAGVKRFIPSEYSVINLHKPPSGPGPALSAWKIHEMLDGKIKTIEHLEHTVQAAKDFTWTALSTGLIFDRVGGLSSAGDSGLGFISLRTKQAFVIDSGNEKFHVSTLAQVGRAVVGVLNHPERTANKYLSTASFNVSRIELIALVEEVTRTKIAIRRISWWEMEAAGFVQASTVSHMSAFGIFLSVYTSQDGVGNALSEEESANSLLGLPYEDLRSSVVSWLRREGAL</sequence>
<evidence type="ECO:0000256" key="2">
    <source>
        <dbReference type="ARBA" id="ARBA00023002"/>
    </source>
</evidence>
<evidence type="ECO:0000256" key="1">
    <source>
        <dbReference type="ARBA" id="ARBA00022857"/>
    </source>
</evidence>
<evidence type="ECO:0000259" key="3">
    <source>
        <dbReference type="Pfam" id="PF05368"/>
    </source>
</evidence>
<dbReference type="PANTHER" id="PTHR47706:SF10">
    <property type="entry name" value="NMRA-LIKE DOMAIN-CONTAINING PROTEIN"/>
    <property type="match status" value="1"/>
</dbReference>
<keyword evidence="1" id="KW-0521">NADP</keyword>
<evidence type="ECO:0000313" key="5">
    <source>
        <dbReference type="Proteomes" id="UP001305647"/>
    </source>
</evidence>
<keyword evidence="2" id="KW-0560">Oxidoreductase</keyword>
<name>A0AAN6Q5W7_9PEZI</name>
<gene>
    <name evidence="4" type="ORF">N658DRAFT_468829</name>
</gene>
<evidence type="ECO:0000313" key="4">
    <source>
        <dbReference type="EMBL" id="KAK4102380.1"/>
    </source>
</evidence>
<reference evidence="4" key="2">
    <citation type="submission" date="2023-05" db="EMBL/GenBank/DDBJ databases">
        <authorList>
            <consortium name="Lawrence Berkeley National Laboratory"/>
            <person name="Steindorff A."/>
            <person name="Hensen N."/>
            <person name="Bonometti L."/>
            <person name="Westerberg I."/>
            <person name="Brannstrom I.O."/>
            <person name="Guillou S."/>
            <person name="Cros-Aarteil S."/>
            <person name="Calhoun S."/>
            <person name="Haridas S."/>
            <person name="Kuo A."/>
            <person name="Mondo S."/>
            <person name="Pangilinan J."/>
            <person name="Riley R."/>
            <person name="Labutti K."/>
            <person name="Andreopoulos B."/>
            <person name="Lipzen A."/>
            <person name="Chen C."/>
            <person name="Yanf M."/>
            <person name="Daum C."/>
            <person name="Ng V."/>
            <person name="Clum A."/>
            <person name="Ohm R."/>
            <person name="Martin F."/>
            <person name="Silar P."/>
            <person name="Natvig D."/>
            <person name="Lalanne C."/>
            <person name="Gautier V."/>
            <person name="Ament-Velasquez S.L."/>
            <person name="Kruys A."/>
            <person name="Hutchinson M.I."/>
            <person name="Powell A.J."/>
            <person name="Barry K."/>
            <person name="Miller A.N."/>
            <person name="Grigoriev I.V."/>
            <person name="Debuchy R."/>
            <person name="Gladieux P."/>
            <person name="Thoren M.H."/>
            <person name="Johannesson H."/>
        </authorList>
    </citation>
    <scope>NUCLEOTIDE SEQUENCE</scope>
    <source>
        <strain evidence="4">CBS 757.83</strain>
    </source>
</reference>
<dbReference type="AlphaFoldDB" id="A0AAN6Q5W7"/>
<organism evidence="4 5">
    <name type="scientific">Parathielavia hyrcaniae</name>
    <dbReference type="NCBI Taxonomy" id="113614"/>
    <lineage>
        <taxon>Eukaryota</taxon>
        <taxon>Fungi</taxon>
        <taxon>Dikarya</taxon>
        <taxon>Ascomycota</taxon>
        <taxon>Pezizomycotina</taxon>
        <taxon>Sordariomycetes</taxon>
        <taxon>Sordariomycetidae</taxon>
        <taxon>Sordariales</taxon>
        <taxon>Chaetomiaceae</taxon>
        <taxon>Parathielavia</taxon>
    </lineage>
</organism>
<accession>A0AAN6Q5W7</accession>
<proteinExistence type="predicted"/>
<protein>
    <submittedName>
        <fullName evidence="4">NAD(P)-binding protein</fullName>
    </submittedName>
</protein>
<dbReference type="Pfam" id="PF05368">
    <property type="entry name" value="NmrA"/>
    <property type="match status" value="1"/>
</dbReference>
<reference evidence="4" key="1">
    <citation type="journal article" date="2023" name="Mol. Phylogenet. Evol.">
        <title>Genome-scale phylogeny and comparative genomics of the fungal order Sordariales.</title>
        <authorList>
            <person name="Hensen N."/>
            <person name="Bonometti L."/>
            <person name="Westerberg I."/>
            <person name="Brannstrom I.O."/>
            <person name="Guillou S."/>
            <person name="Cros-Aarteil S."/>
            <person name="Calhoun S."/>
            <person name="Haridas S."/>
            <person name="Kuo A."/>
            <person name="Mondo S."/>
            <person name="Pangilinan J."/>
            <person name="Riley R."/>
            <person name="LaButti K."/>
            <person name="Andreopoulos B."/>
            <person name="Lipzen A."/>
            <person name="Chen C."/>
            <person name="Yan M."/>
            <person name="Daum C."/>
            <person name="Ng V."/>
            <person name="Clum A."/>
            <person name="Steindorff A."/>
            <person name="Ohm R.A."/>
            <person name="Martin F."/>
            <person name="Silar P."/>
            <person name="Natvig D.O."/>
            <person name="Lalanne C."/>
            <person name="Gautier V."/>
            <person name="Ament-Velasquez S.L."/>
            <person name="Kruys A."/>
            <person name="Hutchinson M.I."/>
            <person name="Powell A.J."/>
            <person name="Barry K."/>
            <person name="Miller A.N."/>
            <person name="Grigoriev I.V."/>
            <person name="Debuchy R."/>
            <person name="Gladieux P."/>
            <person name="Hiltunen Thoren M."/>
            <person name="Johannesson H."/>
        </authorList>
    </citation>
    <scope>NUCLEOTIDE SEQUENCE</scope>
    <source>
        <strain evidence="4">CBS 757.83</strain>
    </source>
</reference>
<comment type="caution">
    <text evidence="4">The sequence shown here is derived from an EMBL/GenBank/DDBJ whole genome shotgun (WGS) entry which is preliminary data.</text>
</comment>
<dbReference type="Proteomes" id="UP001305647">
    <property type="component" value="Unassembled WGS sequence"/>
</dbReference>
<dbReference type="PANTHER" id="PTHR47706">
    <property type="entry name" value="NMRA-LIKE FAMILY PROTEIN"/>
    <property type="match status" value="1"/>
</dbReference>
<feature type="domain" description="NmrA-like" evidence="3">
    <location>
        <begin position="5"/>
        <end position="252"/>
    </location>
</feature>
<dbReference type="Gene3D" id="3.40.50.720">
    <property type="entry name" value="NAD(P)-binding Rossmann-like Domain"/>
    <property type="match status" value="1"/>
</dbReference>
<dbReference type="SUPFAM" id="SSF51735">
    <property type="entry name" value="NAD(P)-binding Rossmann-fold domains"/>
    <property type="match status" value="1"/>
</dbReference>
<keyword evidence="5" id="KW-1185">Reference proteome</keyword>
<dbReference type="EMBL" id="MU863631">
    <property type="protein sequence ID" value="KAK4102380.1"/>
    <property type="molecule type" value="Genomic_DNA"/>
</dbReference>
<dbReference type="InterPro" id="IPR051609">
    <property type="entry name" value="NmrA/Isoflavone_reductase-like"/>
</dbReference>
<dbReference type="InterPro" id="IPR036291">
    <property type="entry name" value="NAD(P)-bd_dom_sf"/>
</dbReference>